<name>A0A9J5WW45_SOLCO</name>
<dbReference type="AlphaFoldDB" id="A0A9J5WW45"/>
<accession>A0A9J5WW45</accession>
<protein>
    <submittedName>
        <fullName evidence="1">Uncharacterized protein</fullName>
    </submittedName>
</protein>
<dbReference type="Proteomes" id="UP000824120">
    <property type="component" value="Chromosome 10"/>
</dbReference>
<organism evidence="1 2">
    <name type="scientific">Solanum commersonii</name>
    <name type="common">Commerson's wild potato</name>
    <name type="synonym">Commerson's nightshade</name>
    <dbReference type="NCBI Taxonomy" id="4109"/>
    <lineage>
        <taxon>Eukaryota</taxon>
        <taxon>Viridiplantae</taxon>
        <taxon>Streptophyta</taxon>
        <taxon>Embryophyta</taxon>
        <taxon>Tracheophyta</taxon>
        <taxon>Spermatophyta</taxon>
        <taxon>Magnoliopsida</taxon>
        <taxon>eudicotyledons</taxon>
        <taxon>Gunneridae</taxon>
        <taxon>Pentapetalae</taxon>
        <taxon>asterids</taxon>
        <taxon>lamiids</taxon>
        <taxon>Solanales</taxon>
        <taxon>Solanaceae</taxon>
        <taxon>Solanoideae</taxon>
        <taxon>Solaneae</taxon>
        <taxon>Solanum</taxon>
    </lineage>
</organism>
<gene>
    <name evidence="1" type="ORF">H5410_050676</name>
</gene>
<reference evidence="1 2" key="1">
    <citation type="submission" date="2020-09" db="EMBL/GenBank/DDBJ databases">
        <title>De no assembly of potato wild relative species, Solanum commersonii.</title>
        <authorList>
            <person name="Cho K."/>
        </authorList>
    </citation>
    <scope>NUCLEOTIDE SEQUENCE [LARGE SCALE GENOMIC DNA]</scope>
    <source>
        <strain evidence="1">LZ3.2</strain>
        <tissue evidence="1">Leaf</tissue>
    </source>
</reference>
<evidence type="ECO:0000313" key="1">
    <source>
        <dbReference type="EMBL" id="KAG5580049.1"/>
    </source>
</evidence>
<proteinExistence type="predicted"/>
<dbReference type="EMBL" id="JACXVP010000010">
    <property type="protein sequence ID" value="KAG5580049.1"/>
    <property type="molecule type" value="Genomic_DNA"/>
</dbReference>
<evidence type="ECO:0000313" key="2">
    <source>
        <dbReference type="Proteomes" id="UP000824120"/>
    </source>
</evidence>
<sequence length="74" mass="8657">MRILGQGGSGLRIRQDAGSEFEMVWECEEKRCRCPVRKCERLDIVGYEVKVFQLLQYFVVIVLSMDVDPTFRIN</sequence>
<comment type="caution">
    <text evidence="1">The sequence shown here is derived from an EMBL/GenBank/DDBJ whole genome shotgun (WGS) entry which is preliminary data.</text>
</comment>
<keyword evidence="2" id="KW-1185">Reference proteome</keyword>